<reference evidence="3" key="1">
    <citation type="journal article" date="2019" name="Int. J. Syst. Evol. Microbiol.">
        <title>The Global Catalogue of Microorganisms (GCM) 10K type strain sequencing project: providing services to taxonomists for standard genome sequencing and annotation.</title>
        <authorList>
            <consortium name="The Broad Institute Genomics Platform"/>
            <consortium name="The Broad Institute Genome Sequencing Center for Infectious Disease"/>
            <person name="Wu L."/>
            <person name="Ma J."/>
        </authorList>
    </citation>
    <scope>NUCLEOTIDE SEQUENCE [LARGE SCALE GENOMIC DNA]</scope>
    <source>
        <strain evidence="3">JCM 13006</strain>
    </source>
</reference>
<organism evidence="2 3">
    <name type="scientific">Kitasatospora terrestris</name>
    <dbReference type="NCBI Taxonomy" id="258051"/>
    <lineage>
        <taxon>Bacteria</taxon>
        <taxon>Bacillati</taxon>
        <taxon>Actinomycetota</taxon>
        <taxon>Actinomycetes</taxon>
        <taxon>Kitasatosporales</taxon>
        <taxon>Streptomycetaceae</taxon>
        <taxon>Kitasatospora</taxon>
    </lineage>
</organism>
<sequence>MKVRNGLLAAASLMAPVTACGSEAEPPPTAAPTKLEIRTSTTELTARLPGLGQLAEAHWQFDLHDNSGGRVPGPSDFSIDAVVRLQPGAVAGLLKGREARDMALPGVSAGLAPFLPSGAVWLHSPELDRELAVATSATFWFDPASDSVYVSTTNMSTQKVATPSAG</sequence>
<name>A0ABP9DNR5_9ACTN</name>
<gene>
    <name evidence="2" type="ORF">GCM10023235_35130</name>
</gene>
<dbReference type="RefSeq" id="WP_345697778.1">
    <property type="nucleotide sequence ID" value="NZ_BAABIS010000001.1"/>
</dbReference>
<dbReference type="Proteomes" id="UP001501752">
    <property type="component" value="Unassembled WGS sequence"/>
</dbReference>
<keyword evidence="3" id="KW-1185">Reference proteome</keyword>
<evidence type="ECO:0008006" key="4">
    <source>
        <dbReference type="Google" id="ProtNLM"/>
    </source>
</evidence>
<evidence type="ECO:0000313" key="3">
    <source>
        <dbReference type="Proteomes" id="UP001501752"/>
    </source>
</evidence>
<comment type="caution">
    <text evidence="2">The sequence shown here is derived from an EMBL/GenBank/DDBJ whole genome shotgun (WGS) entry which is preliminary data.</text>
</comment>
<feature type="signal peptide" evidence="1">
    <location>
        <begin position="1"/>
        <end position="19"/>
    </location>
</feature>
<dbReference type="EMBL" id="BAABIS010000001">
    <property type="protein sequence ID" value="GAA4854665.1"/>
    <property type="molecule type" value="Genomic_DNA"/>
</dbReference>
<feature type="chain" id="PRO_5047124785" description="Lipoprotein" evidence="1">
    <location>
        <begin position="20"/>
        <end position="166"/>
    </location>
</feature>
<proteinExistence type="predicted"/>
<protein>
    <recommendedName>
        <fullName evidence="4">Lipoprotein</fullName>
    </recommendedName>
</protein>
<evidence type="ECO:0000256" key="1">
    <source>
        <dbReference type="SAM" id="SignalP"/>
    </source>
</evidence>
<evidence type="ECO:0000313" key="2">
    <source>
        <dbReference type="EMBL" id="GAA4854665.1"/>
    </source>
</evidence>
<accession>A0ABP9DNR5</accession>
<keyword evidence="1" id="KW-0732">Signal</keyword>